<evidence type="ECO:0000313" key="3">
    <source>
        <dbReference type="Proteomes" id="UP000006695"/>
    </source>
</evidence>
<dbReference type="STRING" id="351605.Gura_1004"/>
<feature type="domain" description="AMP-dependent synthetase/ligase" evidence="1">
    <location>
        <begin position="100"/>
        <end position="291"/>
    </location>
</feature>
<organism evidence="2 3">
    <name type="scientific">Geotalea uraniireducens (strain Rf4)</name>
    <name type="common">Geobacter uraniireducens</name>
    <dbReference type="NCBI Taxonomy" id="351605"/>
    <lineage>
        <taxon>Bacteria</taxon>
        <taxon>Pseudomonadati</taxon>
        <taxon>Thermodesulfobacteriota</taxon>
        <taxon>Desulfuromonadia</taxon>
        <taxon>Geobacterales</taxon>
        <taxon>Geobacteraceae</taxon>
        <taxon>Geotalea</taxon>
    </lineage>
</organism>
<dbReference type="PANTHER" id="PTHR43845">
    <property type="entry name" value="BLR5969 PROTEIN"/>
    <property type="match status" value="1"/>
</dbReference>
<protein>
    <submittedName>
        <fullName evidence="2">Coenzyme F390 synthetase-like protein</fullName>
    </submittedName>
</protein>
<keyword evidence="3" id="KW-1185">Reference proteome</keyword>
<dbReference type="OrthoDB" id="580775at2"/>
<dbReference type="InterPro" id="IPR000873">
    <property type="entry name" value="AMP-dep_synth/lig_dom"/>
</dbReference>
<dbReference type="SUPFAM" id="SSF56801">
    <property type="entry name" value="Acetyl-CoA synthetase-like"/>
    <property type="match status" value="1"/>
</dbReference>
<dbReference type="Proteomes" id="UP000006695">
    <property type="component" value="Chromosome"/>
</dbReference>
<dbReference type="Gene3D" id="3.40.50.12780">
    <property type="entry name" value="N-terminal domain of ligase-like"/>
    <property type="match status" value="1"/>
</dbReference>
<dbReference type="NCBIfam" id="NF045666">
    <property type="entry name" value="DVU1553_fam_AMP"/>
    <property type="match status" value="1"/>
</dbReference>
<dbReference type="PANTHER" id="PTHR43845:SF1">
    <property type="entry name" value="BLR5969 PROTEIN"/>
    <property type="match status" value="1"/>
</dbReference>
<dbReference type="AlphaFoldDB" id="A5GB38"/>
<gene>
    <name evidence="2" type="ordered locus">Gura_1004</name>
</gene>
<evidence type="ECO:0000259" key="1">
    <source>
        <dbReference type="Pfam" id="PF00501"/>
    </source>
</evidence>
<dbReference type="HOGENOM" id="CLU_035301_0_0_7"/>
<dbReference type="EMBL" id="CP000698">
    <property type="protein sequence ID" value="ABQ25210.1"/>
    <property type="molecule type" value="Genomic_DNA"/>
</dbReference>
<accession>A5GB38</accession>
<dbReference type="KEGG" id="gur:Gura_1004"/>
<dbReference type="Pfam" id="PF00501">
    <property type="entry name" value="AMP-binding"/>
    <property type="match status" value="1"/>
</dbReference>
<reference evidence="2 3" key="1">
    <citation type="submission" date="2007-05" db="EMBL/GenBank/DDBJ databases">
        <title>Complete sequence of Geobacter uraniireducens Rf4.</title>
        <authorList>
            <consortium name="US DOE Joint Genome Institute"/>
            <person name="Copeland A."/>
            <person name="Lucas S."/>
            <person name="Lapidus A."/>
            <person name="Barry K."/>
            <person name="Detter J.C."/>
            <person name="Glavina del Rio T."/>
            <person name="Hammon N."/>
            <person name="Israni S."/>
            <person name="Dalin E."/>
            <person name="Tice H."/>
            <person name="Pitluck S."/>
            <person name="Chertkov O."/>
            <person name="Brettin T."/>
            <person name="Bruce D."/>
            <person name="Han C."/>
            <person name="Schmutz J."/>
            <person name="Larimer F."/>
            <person name="Land M."/>
            <person name="Hauser L."/>
            <person name="Kyrpides N."/>
            <person name="Mikhailova N."/>
            <person name="Shelobolina E."/>
            <person name="Aklujkar M."/>
            <person name="Lovley D."/>
            <person name="Richardson P."/>
        </authorList>
    </citation>
    <scope>NUCLEOTIDE SEQUENCE [LARGE SCALE GENOMIC DNA]</scope>
    <source>
        <strain evidence="2 3">Rf4</strain>
    </source>
</reference>
<dbReference type="RefSeq" id="WP_011937934.1">
    <property type="nucleotide sequence ID" value="NC_009483.1"/>
</dbReference>
<sequence length="442" mass="48277">MPLTPLEPWIKSKIGLAATEPLTRPLLEGYQLRKLRETMAHARRHSPFYRKHLQGCGEPDSLEEVALLPFTSPADVQEDDLRFLCVSRAEVARVVTLRSSGTTAPAKRLHFTAADLELTVNFFHHGMSTMVQPGQRVLILMPGELPGSVGDQLVKGLRRLEVEGIVHGLVHDAEEVLHSIETLEIDCLVGIPVQVLALARHPAATALPPNRLKSVLLSADYVPAAIVLEVSAVWGAAVYNHYGMTEMGLGGGVECSRRCGYHLREADLYVEVVDPESGRPLPDGERGEVVFTTLTRWGMPLIRYRTGDLARFLPEPCSCGTVLRRLERARGRLAGTVRLSNGGALDITDLDEALFPLPLLLDYQAVLSEDDGRDVLDVTIKTTATDNGEASHQVLRALFDVPAVRAAVADGSLTLRAAGHGAFITTGSIKRTVLDRRKEHIC</sequence>
<evidence type="ECO:0000313" key="2">
    <source>
        <dbReference type="EMBL" id="ABQ25210.1"/>
    </source>
</evidence>
<dbReference type="InterPro" id="IPR042099">
    <property type="entry name" value="ANL_N_sf"/>
</dbReference>
<proteinExistence type="predicted"/>
<name>A5GB38_GEOUR</name>